<evidence type="ECO:0000256" key="9">
    <source>
        <dbReference type="ARBA" id="ARBA00022833"/>
    </source>
</evidence>
<dbReference type="GO" id="GO:0005634">
    <property type="term" value="C:nucleus"/>
    <property type="evidence" value="ECO:0007669"/>
    <property type="project" value="TreeGrafter"/>
</dbReference>
<accession>A0A8J2PB26</accession>
<reference evidence="14" key="1">
    <citation type="submission" date="2021-06" db="EMBL/GenBank/DDBJ databases">
        <authorList>
            <person name="Hodson N. C."/>
            <person name="Mongue J. A."/>
            <person name="Jaron S. K."/>
        </authorList>
    </citation>
    <scope>NUCLEOTIDE SEQUENCE</scope>
</reference>
<dbReference type="InterPro" id="IPR044110">
    <property type="entry name" value="RING-HC_RNF146"/>
</dbReference>
<dbReference type="Pfam" id="PF02825">
    <property type="entry name" value="WWE"/>
    <property type="match status" value="1"/>
</dbReference>
<comment type="caution">
    <text evidence="14">The sequence shown here is derived from an EMBL/GenBank/DDBJ whole genome shotgun (WGS) entry which is preliminary data.</text>
</comment>
<evidence type="ECO:0000259" key="12">
    <source>
        <dbReference type="PROSITE" id="PS50089"/>
    </source>
</evidence>
<evidence type="ECO:0000256" key="5">
    <source>
        <dbReference type="ARBA" id="ARBA00022687"/>
    </source>
</evidence>
<dbReference type="GO" id="GO:0016055">
    <property type="term" value="P:Wnt signaling pathway"/>
    <property type="evidence" value="ECO:0007669"/>
    <property type="project" value="UniProtKB-KW"/>
</dbReference>
<dbReference type="CDD" id="cd16546">
    <property type="entry name" value="RING-HC_RNF146"/>
    <property type="match status" value="1"/>
</dbReference>
<evidence type="ECO:0000256" key="10">
    <source>
        <dbReference type="PROSITE-ProRule" id="PRU00175"/>
    </source>
</evidence>
<dbReference type="InterPro" id="IPR033509">
    <property type="entry name" value="RNF146"/>
</dbReference>
<dbReference type="GO" id="GO:0061630">
    <property type="term" value="F:ubiquitin protein ligase activity"/>
    <property type="evidence" value="ECO:0007669"/>
    <property type="project" value="UniProtKB-UniRule"/>
</dbReference>
<dbReference type="EMBL" id="CAJVCH010359313">
    <property type="protein sequence ID" value="CAG7816042.1"/>
    <property type="molecule type" value="Genomic_DNA"/>
</dbReference>
<evidence type="ECO:0000313" key="15">
    <source>
        <dbReference type="Proteomes" id="UP000708208"/>
    </source>
</evidence>
<feature type="domain" description="WWE" evidence="13">
    <location>
        <begin position="160"/>
        <end position="238"/>
    </location>
</feature>
<protein>
    <recommendedName>
        <fullName evidence="11">E3 ubiquitin-protein ligase</fullName>
        <ecNumber evidence="11">2.3.2.27</ecNumber>
    </recommendedName>
</protein>
<evidence type="ECO:0000256" key="3">
    <source>
        <dbReference type="ARBA" id="ARBA00022490"/>
    </source>
</evidence>
<keyword evidence="6 11" id="KW-0479">Metal-binding</keyword>
<dbReference type="AlphaFoldDB" id="A0A8J2PB26"/>
<evidence type="ECO:0000259" key="13">
    <source>
        <dbReference type="PROSITE" id="PS50918"/>
    </source>
</evidence>
<evidence type="ECO:0000313" key="14">
    <source>
        <dbReference type="EMBL" id="CAG7816042.1"/>
    </source>
</evidence>
<dbReference type="SMART" id="SM00184">
    <property type="entry name" value="RING"/>
    <property type="match status" value="1"/>
</dbReference>
<dbReference type="PROSITE" id="PS00518">
    <property type="entry name" value="ZF_RING_1"/>
    <property type="match status" value="1"/>
</dbReference>
<evidence type="ECO:0000256" key="2">
    <source>
        <dbReference type="ARBA" id="ARBA00004514"/>
    </source>
</evidence>
<dbReference type="OrthoDB" id="10065815at2759"/>
<evidence type="ECO:0000256" key="7">
    <source>
        <dbReference type="ARBA" id="ARBA00022771"/>
    </source>
</evidence>
<dbReference type="InterPro" id="IPR018957">
    <property type="entry name" value="Znf_C3HC4_RING-type"/>
</dbReference>
<dbReference type="Pfam" id="PF00097">
    <property type="entry name" value="zf-C3HC4"/>
    <property type="match status" value="1"/>
</dbReference>
<dbReference type="GO" id="GO:0006511">
    <property type="term" value="P:ubiquitin-dependent protein catabolic process"/>
    <property type="evidence" value="ECO:0007669"/>
    <property type="project" value="UniProtKB-UniRule"/>
</dbReference>
<evidence type="ECO:0000256" key="11">
    <source>
        <dbReference type="RuleBase" id="RU367115"/>
    </source>
</evidence>
<keyword evidence="3 11" id="KW-0963">Cytoplasm</keyword>
<keyword evidence="4 11" id="KW-0808">Transferase</keyword>
<keyword evidence="5" id="KW-0879">Wnt signaling pathway</keyword>
<dbReference type="GO" id="GO:0005829">
    <property type="term" value="C:cytosol"/>
    <property type="evidence" value="ECO:0007669"/>
    <property type="project" value="UniProtKB-SubCell"/>
</dbReference>
<dbReference type="PROSITE" id="PS50918">
    <property type="entry name" value="WWE"/>
    <property type="match status" value="1"/>
</dbReference>
<evidence type="ECO:0000256" key="1">
    <source>
        <dbReference type="ARBA" id="ARBA00000900"/>
    </source>
</evidence>
<dbReference type="InterPro" id="IPR018123">
    <property type="entry name" value="WWE-dom_subgr"/>
</dbReference>
<comment type="domain">
    <text evidence="11">The WWE domain mediates non-covalent poly(ADP-ribose)-binding.</text>
</comment>
<dbReference type="Proteomes" id="UP000708208">
    <property type="component" value="Unassembled WGS sequence"/>
</dbReference>
<keyword evidence="9 11" id="KW-0862">Zinc</keyword>
<evidence type="ECO:0000256" key="4">
    <source>
        <dbReference type="ARBA" id="ARBA00022679"/>
    </source>
</evidence>
<sequence>MRTINFITILPQKSCTAQNFLKCVVSKELMRSETYTNLIGCPFPLIRWLRSVVDCKRDCFKPNGIMEEKPGSSIDRNTGDNCEEESVKVTQNQNEESVSQNMVCPICLQTCVHPVELPCSHIFCFLCIKGVFIQDHSTRRCAICRQSIPNDVLRNPRLKDVSQLYSDSDSTDYHWFYEARSGGWWKYDERTMQDLEKAFESSQSKSQLLIVGQLYEIDFDEMIQYRVNNRNLFRRIKRDVASAESRGVAGLRLT</sequence>
<keyword evidence="15" id="KW-1185">Reference proteome</keyword>
<dbReference type="GO" id="GO:0008270">
    <property type="term" value="F:zinc ion binding"/>
    <property type="evidence" value="ECO:0007669"/>
    <property type="project" value="UniProtKB-UniRule"/>
</dbReference>
<keyword evidence="8 11" id="KW-0833">Ubl conjugation pathway</keyword>
<organism evidence="14 15">
    <name type="scientific">Allacma fusca</name>
    <dbReference type="NCBI Taxonomy" id="39272"/>
    <lineage>
        <taxon>Eukaryota</taxon>
        <taxon>Metazoa</taxon>
        <taxon>Ecdysozoa</taxon>
        <taxon>Arthropoda</taxon>
        <taxon>Hexapoda</taxon>
        <taxon>Collembola</taxon>
        <taxon>Symphypleona</taxon>
        <taxon>Sminthuridae</taxon>
        <taxon>Allacma</taxon>
    </lineage>
</organism>
<dbReference type="PANTHER" id="PTHR13417:SF2">
    <property type="entry name" value="E3 UBIQUITIN-PROTEIN LIGASE RNF146"/>
    <property type="match status" value="1"/>
</dbReference>
<comment type="function">
    <text evidence="11">E3 ubiquitin-protein ligase that specifically binds poly-ADP-ribosylated proteins and mediates their ubiquitination and subsequent degradation.</text>
</comment>
<dbReference type="InterPro" id="IPR017907">
    <property type="entry name" value="Znf_RING_CS"/>
</dbReference>
<dbReference type="SMART" id="SM00678">
    <property type="entry name" value="WWE"/>
    <property type="match status" value="1"/>
</dbReference>
<gene>
    <name evidence="14" type="ORF">AFUS01_LOCUS26679</name>
</gene>
<evidence type="ECO:0000256" key="6">
    <source>
        <dbReference type="ARBA" id="ARBA00022723"/>
    </source>
</evidence>
<comment type="PTM">
    <text evidence="11">Ubiquitinated; autoubiquitinated.</text>
</comment>
<keyword evidence="7 10" id="KW-0863">Zinc-finger</keyword>
<dbReference type="InterPro" id="IPR004170">
    <property type="entry name" value="WWE_dom"/>
</dbReference>
<comment type="catalytic activity">
    <reaction evidence="1 11">
        <text>S-ubiquitinyl-[E2 ubiquitin-conjugating enzyme]-L-cysteine + [acceptor protein]-L-lysine = [E2 ubiquitin-conjugating enzyme]-L-cysteine + N(6)-ubiquitinyl-[acceptor protein]-L-lysine.</text>
        <dbReference type="EC" id="2.3.2.27"/>
    </reaction>
</comment>
<dbReference type="InterPro" id="IPR001841">
    <property type="entry name" value="Znf_RING"/>
</dbReference>
<dbReference type="EC" id="2.3.2.27" evidence="11"/>
<dbReference type="GO" id="GO:0072572">
    <property type="term" value="F:poly-ADP-D-ribose binding"/>
    <property type="evidence" value="ECO:0007669"/>
    <property type="project" value="UniProtKB-UniRule"/>
</dbReference>
<name>A0A8J2PB26_9HEXA</name>
<dbReference type="PANTHER" id="PTHR13417">
    <property type="entry name" value="E3 UBIQUITIN-PROTEIN LIGASE RNF146"/>
    <property type="match status" value="1"/>
</dbReference>
<proteinExistence type="predicted"/>
<evidence type="ECO:0000256" key="8">
    <source>
        <dbReference type="ARBA" id="ARBA00022786"/>
    </source>
</evidence>
<comment type="subcellular location">
    <subcellularLocation>
        <location evidence="2 11">Cytoplasm</location>
        <location evidence="2 11">Cytosol</location>
    </subcellularLocation>
</comment>
<dbReference type="PROSITE" id="PS50089">
    <property type="entry name" value="ZF_RING_2"/>
    <property type="match status" value="1"/>
</dbReference>
<dbReference type="GO" id="GO:0051865">
    <property type="term" value="P:protein autoubiquitination"/>
    <property type="evidence" value="ECO:0007669"/>
    <property type="project" value="UniProtKB-UniRule"/>
</dbReference>
<feature type="domain" description="RING-type" evidence="12">
    <location>
        <begin position="104"/>
        <end position="145"/>
    </location>
</feature>
<comment type="pathway">
    <text evidence="11">Protein modification; protein ubiquitination.</text>
</comment>